<keyword evidence="14" id="KW-1185">Reference proteome</keyword>
<evidence type="ECO:0000256" key="7">
    <source>
        <dbReference type="ARBA" id="ARBA00047899"/>
    </source>
</evidence>
<dbReference type="Proteomes" id="UP001525961">
    <property type="component" value="Unassembled WGS sequence"/>
</dbReference>
<dbReference type="PANTHER" id="PTHR24363">
    <property type="entry name" value="SERINE/THREONINE PROTEIN KINASE"/>
    <property type="match status" value="1"/>
</dbReference>
<dbReference type="SMART" id="SM00220">
    <property type="entry name" value="S_TKc"/>
    <property type="match status" value="1"/>
</dbReference>
<dbReference type="CDD" id="cd14014">
    <property type="entry name" value="STKc_PknB_like"/>
    <property type="match status" value="1"/>
</dbReference>
<keyword evidence="11" id="KW-0812">Transmembrane</keyword>
<dbReference type="InterPro" id="IPR000719">
    <property type="entry name" value="Prot_kinase_dom"/>
</dbReference>
<dbReference type="Pfam" id="PF00069">
    <property type="entry name" value="Pkinase"/>
    <property type="match status" value="1"/>
</dbReference>
<evidence type="ECO:0000256" key="8">
    <source>
        <dbReference type="ARBA" id="ARBA00048679"/>
    </source>
</evidence>
<dbReference type="PANTHER" id="PTHR24363:SF0">
    <property type="entry name" value="SERINE_THREONINE KINASE LIKE DOMAIN CONTAINING 1"/>
    <property type="match status" value="1"/>
</dbReference>
<evidence type="ECO:0000256" key="9">
    <source>
        <dbReference type="PROSITE-ProRule" id="PRU10141"/>
    </source>
</evidence>
<dbReference type="PROSITE" id="PS00107">
    <property type="entry name" value="PROTEIN_KINASE_ATP"/>
    <property type="match status" value="1"/>
</dbReference>
<feature type="compositionally biased region" description="Polar residues" evidence="10">
    <location>
        <begin position="365"/>
        <end position="389"/>
    </location>
</feature>
<dbReference type="EMBL" id="JAMXFA010000057">
    <property type="protein sequence ID" value="MCT7981226.1"/>
    <property type="molecule type" value="Genomic_DNA"/>
</dbReference>
<dbReference type="PROSITE" id="PS00108">
    <property type="entry name" value="PROTEIN_KINASE_ST"/>
    <property type="match status" value="1"/>
</dbReference>
<keyword evidence="6 9" id="KW-0067">ATP-binding</keyword>
<dbReference type="RefSeq" id="WP_261237412.1">
    <property type="nucleotide sequence ID" value="NZ_JAMXFA010000057.1"/>
</dbReference>
<evidence type="ECO:0000256" key="6">
    <source>
        <dbReference type="ARBA" id="ARBA00022840"/>
    </source>
</evidence>
<feature type="transmembrane region" description="Helical" evidence="11">
    <location>
        <begin position="341"/>
        <end position="359"/>
    </location>
</feature>
<feature type="compositionally biased region" description="Low complexity" evidence="10">
    <location>
        <begin position="393"/>
        <end position="405"/>
    </location>
</feature>
<evidence type="ECO:0000256" key="10">
    <source>
        <dbReference type="SAM" id="MobiDB-lite"/>
    </source>
</evidence>
<dbReference type="InterPro" id="IPR011009">
    <property type="entry name" value="Kinase-like_dom_sf"/>
</dbReference>
<dbReference type="InterPro" id="IPR025344">
    <property type="entry name" value="CDP1-like_IMS"/>
</dbReference>
<evidence type="ECO:0000256" key="2">
    <source>
        <dbReference type="ARBA" id="ARBA00022527"/>
    </source>
</evidence>
<keyword evidence="3" id="KW-0808">Transferase</keyword>
<evidence type="ECO:0000256" key="4">
    <source>
        <dbReference type="ARBA" id="ARBA00022741"/>
    </source>
</evidence>
<evidence type="ECO:0000256" key="1">
    <source>
        <dbReference type="ARBA" id="ARBA00012513"/>
    </source>
</evidence>
<comment type="catalytic activity">
    <reaction evidence="7">
        <text>L-threonyl-[protein] + ATP = O-phospho-L-threonyl-[protein] + ADP + H(+)</text>
        <dbReference type="Rhea" id="RHEA:46608"/>
        <dbReference type="Rhea" id="RHEA-COMP:11060"/>
        <dbReference type="Rhea" id="RHEA-COMP:11605"/>
        <dbReference type="ChEBI" id="CHEBI:15378"/>
        <dbReference type="ChEBI" id="CHEBI:30013"/>
        <dbReference type="ChEBI" id="CHEBI:30616"/>
        <dbReference type="ChEBI" id="CHEBI:61977"/>
        <dbReference type="ChEBI" id="CHEBI:456216"/>
        <dbReference type="EC" id="2.7.11.1"/>
    </reaction>
</comment>
<keyword evidence="4 9" id="KW-0547">Nucleotide-binding</keyword>
<feature type="compositionally biased region" description="Low complexity" evidence="10">
    <location>
        <begin position="315"/>
        <end position="326"/>
    </location>
</feature>
<protein>
    <recommendedName>
        <fullName evidence="1">non-specific serine/threonine protein kinase</fullName>
        <ecNumber evidence="1">2.7.11.1</ecNumber>
    </recommendedName>
</protein>
<name>A0ABT2NFF3_9CYAN</name>
<proteinExistence type="predicted"/>
<dbReference type="EC" id="2.7.11.1" evidence="1"/>
<reference evidence="13 14" key="1">
    <citation type="journal article" date="2022" name="Front. Microbiol.">
        <title>High genomic differentiation and limited gene flow indicate recent cryptic speciation within the genus Laspinema (cyanobacteria).</title>
        <authorList>
            <person name="Stanojkovic A."/>
            <person name="Skoupy S."/>
            <person name="Skaloud P."/>
            <person name="Dvorak P."/>
        </authorList>
    </citation>
    <scope>NUCLEOTIDE SEQUENCE [LARGE SCALE GENOMIC DNA]</scope>
    <source>
        <strain evidence="13 14">D3b</strain>
    </source>
</reference>
<organism evidence="13 14">
    <name type="scientific">Laspinema olomoucense D3b</name>
    <dbReference type="NCBI Taxonomy" id="2953688"/>
    <lineage>
        <taxon>Bacteria</taxon>
        <taxon>Bacillati</taxon>
        <taxon>Cyanobacteriota</taxon>
        <taxon>Cyanophyceae</taxon>
        <taxon>Oscillatoriophycideae</taxon>
        <taxon>Oscillatoriales</taxon>
        <taxon>Laspinemataceae</taxon>
        <taxon>Laspinema</taxon>
        <taxon>Laspinema olomoucense</taxon>
    </lineage>
</organism>
<dbReference type="InterPro" id="IPR017441">
    <property type="entry name" value="Protein_kinase_ATP_BS"/>
</dbReference>
<keyword evidence="2" id="KW-0723">Serine/threonine-protein kinase</keyword>
<gene>
    <name evidence="13" type="ORF">NG792_26220</name>
</gene>
<evidence type="ECO:0000256" key="5">
    <source>
        <dbReference type="ARBA" id="ARBA00022777"/>
    </source>
</evidence>
<dbReference type="Pfam" id="PF13355">
    <property type="entry name" value="ARC6-like_IMS"/>
    <property type="match status" value="1"/>
</dbReference>
<feature type="region of interest" description="Disordered" evidence="10">
    <location>
        <begin position="364"/>
        <end position="405"/>
    </location>
</feature>
<dbReference type="PROSITE" id="PS50011">
    <property type="entry name" value="PROTEIN_KINASE_DOM"/>
    <property type="match status" value="1"/>
</dbReference>
<accession>A0ABT2NFF3</accession>
<keyword evidence="11" id="KW-0472">Membrane</keyword>
<dbReference type="SUPFAM" id="SSF56112">
    <property type="entry name" value="Protein kinase-like (PK-like)"/>
    <property type="match status" value="1"/>
</dbReference>
<evidence type="ECO:0000259" key="12">
    <source>
        <dbReference type="PROSITE" id="PS50011"/>
    </source>
</evidence>
<evidence type="ECO:0000313" key="13">
    <source>
        <dbReference type="EMBL" id="MCT7981226.1"/>
    </source>
</evidence>
<sequence>MMTPTRLNNRYQVIRDIGAGGFGQTFLVEDTQMPTQRRCVAKQLKPVTTNPQIFQLLQDRFAREAAILEELGEGNTQIPRLYAYFEEDGQFYLVQEWIEGETLTNRVEKGGKLSESTVREILVSLLRVLEFVHSQRIVHRDIKPDNIILRNSDGTPVLIDFGAVKETMGTVMNSSGNGTRSIVIGTPGFMPSEQAAGRPVYSSDLYSLGLTAIYLLTEKWPQELQTNHDTGEIVWRQYAPRISPSLATVLDKAIMSHPRDRFHTAREMLDALEARNSSSPAVAVAPVPPTVASVPPVAYGVPVTTVSAPPPNNQPPTVVSPPTSQPVDTTRSSGMGDWQKAMIIGGIIGTFVLFGLWITRPQPTPTNATASSETENSGSSPTPETSSNFAPVPSQSTPSTPSITSQEAVGLINNWLYAKDRMFAPPYSRQLAAELTTGVLYADLIKPDGPIAWLENNNAYYQYGVRKVESVERFSADGDRASLEVFVTEDRTLYKNGRADPEQSKFSTDKVRYTLQLVNGTWKIADYQ</sequence>
<keyword evidence="11" id="KW-1133">Transmembrane helix</keyword>
<feature type="binding site" evidence="9">
    <location>
        <position position="42"/>
    </location>
    <ligand>
        <name>ATP</name>
        <dbReference type="ChEBI" id="CHEBI:30616"/>
    </ligand>
</feature>
<feature type="region of interest" description="Disordered" evidence="10">
    <location>
        <begin position="307"/>
        <end position="334"/>
    </location>
</feature>
<evidence type="ECO:0000256" key="11">
    <source>
        <dbReference type="SAM" id="Phobius"/>
    </source>
</evidence>
<comment type="caution">
    <text evidence="13">The sequence shown here is derived from an EMBL/GenBank/DDBJ whole genome shotgun (WGS) entry which is preliminary data.</text>
</comment>
<feature type="domain" description="Protein kinase" evidence="12">
    <location>
        <begin position="11"/>
        <end position="282"/>
    </location>
</feature>
<evidence type="ECO:0000313" key="14">
    <source>
        <dbReference type="Proteomes" id="UP001525961"/>
    </source>
</evidence>
<dbReference type="Gene3D" id="1.10.510.10">
    <property type="entry name" value="Transferase(Phosphotransferase) domain 1"/>
    <property type="match status" value="1"/>
</dbReference>
<comment type="catalytic activity">
    <reaction evidence="8">
        <text>L-seryl-[protein] + ATP = O-phospho-L-seryl-[protein] + ADP + H(+)</text>
        <dbReference type="Rhea" id="RHEA:17989"/>
        <dbReference type="Rhea" id="RHEA-COMP:9863"/>
        <dbReference type="Rhea" id="RHEA-COMP:11604"/>
        <dbReference type="ChEBI" id="CHEBI:15378"/>
        <dbReference type="ChEBI" id="CHEBI:29999"/>
        <dbReference type="ChEBI" id="CHEBI:30616"/>
        <dbReference type="ChEBI" id="CHEBI:83421"/>
        <dbReference type="ChEBI" id="CHEBI:456216"/>
        <dbReference type="EC" id="2.7.11.1"/>
    </reaction>
</comment>
<dbReference type="InterPro" id="IPR008271">
    <property type="entry name" value="Ser/Thr_kinase_AS"/>
</dbReference>
<keyword evidence="5" id="KW-0418">Kinase</keyword>
<evidence type="ECO:0000256" key="3">
    <source>
        <dbReference type="ARBA" id="ARBA00022679"/>
    </source>
</evidence>